<proteinExistence type="predicted"/>
<organism evidence="1 2">
    <name type="scientific">Candidatus Magnetobacterium casense</name>
    <dbReference type="NCBI Taxonomy" id="1455061"/>
    <lineage>
        <taxon>Bacteria</taxon>
        <taxon>Pseudomonadati</taxon>
        <taxon>Nitrospirota</taxon>
        <taxon>Thermodesulfovibrionia</taxon>
        <taxon>Thermodesulfovibrionales</taxon>
        <taxon>Candidatus Magnetobacteriaceae</taxon>
        <taxon>Candidatus Magnetobacterium</taxon>
    </lineage>
</organism>
<reference evidence="1 2" key="1">
    <citation type="journal article" date="2020" name="J Geophys Res Biogeosci">
        <title>Magnetotaxis as an Adaptation to Enable Bacterial Shuttling of Microbial Sulfur and Sulfur Cycling Across Aquatic Oxic#Anoxic Interfaces.</title>
        <authorList>
            <person name="Li J."/>
            <person name="Liu P."/>
            <person name="Wang J."/>
            <person name="Roberts A.P."/>
            <person name="Pan Y."/>
        </authorList>
    </citation>
    <scope>NUCLEOTIDE SEQUENCE [LARGE SCALE GENOMIC DNA]</scope>
    <source>
        <strain evidence="1 2">MYR-1_YQ</strain>
    </source>
</reference>
<name>A0ABS6S1P3_9BACT</name>
<keyword evidence="2" id="KW-1185">Reference proteome</keyword>
<accession>A0ABS6S1P3</accession>
<gene>
    <name evidence="1" type="ORF">HWQ67_13315</name>
</gene>
<sequence length="43" mass="4887">MEVYGEKHPYIAGSYNNLAYLFRQTGDTQKADFYAAKAEAAWP</sequence>
<evidence type="ECO:0000313" key="2">
    <source>
        <dbReference type="Proteomes" id="UP001196980"/>
    </source>
</evidence>
<dbReference type="Proteomes" id="UP001196980">
    <property type="component" value="Unassembled WGS sequence"/>
</dbReference>
<evidence type="ECO:0000313" key="1">
    <source>
        <dbReference type="EMBL" id="MBV6342562.1"/>
    </source>
</evidence>
<dbReference type="EMBL" id="JABXWD010000283">
    <property type="protein sequence ID" value="MBV6342562.1"/>
    <property type="molecule type" value="Genomic_DNA"/>
</dbReference>
<comment type="caution">
    <text evidence="1">The sequence shown here is derived from an EMBL/GenBank/DDBJ whole genome shotgun (WGS) entry which is preliminary data.</text>
</comment>
<protein>
    <submittedName>
        <fullName evidence="1">Tetratricopeptide repeat protein</fullName>
    </submittedName>
</protein>